<dbReference type="Proteomes" id="UP000030854">
    <property type="component" value="Unassembled WGS sequence"/>
</dbReference>
<evidence type="ECO:0000256" key="7">
    <source>
        <dbReference type="ARBA" id="ARBA00023242"/>
    </source>
</evidence>
<dbReference type="SMART" id="SM00415">
    <property type="entry name" value="HSF"/>
    <property type="match status" value="1"/>
</dbReference>
<keyword evidence="2 9" id="KW-0597">Phosphoprotein</keyword>
<dbReference type="GO" id="GO:0043565">
    <property type="term" value="F:sequence-specific DNA binding"/>
    <property type="evidence" value="ECO:0007669"/>
    <property type="project" value="InterPro"/>
</dbReference>
<dbReference type="Pfam" id="PF00447">
    <property type="entry name" value="HSF_DNA-bind"/>
    <property type="match status" value="1"/>
</dbReference>
<feature type="region of interest" description="Disordered" evidence="10">
    <location>
        <begin position="570"/>
        <end position="594"/>
    </location>
</feature>
<name>A0A0B1P373_UNCNE</name>
<dbReference type="FunFam" id="3.40.50.2300:FF:000212">
    <property type="entry name" value="Stress response regulator/HFS transcription factor"/>
    <property type="match status" value="1"/>
</dbReference>
<evidence type="ECO:0000256" key="4">
    <source>
        <dbReference type="ARBA" id="ARBA00023015"/>
    </source>
</evidence>
<dbReference type="InterPro" id="IPR011006">
    <property type="entry name" value="CheY-like_superfamily"/>
</dbReference>
<protein>
    <recommendedName>
        <fullName evidence="8">Transcription factor</fullName>
    </recommendedName>
</protein>
<dbReference type="InterPro" id="IPR000232">
    <property type="entry name" value="HSF_DNA-bd"/>
</dbReference>
<dbReference type="InterPro" id="IPR014402">
    <property type="entry name" value="Sig_transdc_resp-reg_Skn7"/>
</dbReference>
<dbReference type="PROSITE" id="PS50110">
    <property type="entry name" value="RESPONSE_REGULATORY"/>
    <property type="match status" value="1"/>
</dbReference>
<evidence type="ECO:0000256" key="9">
    <source>
        <dbReference type="PROSITE-ProRule" id="PRU00169"/>
    </source>
</evidence>
<keyword evidence="6 8" id="KW-0804">Transcription</keyword>
<dbReference type="GO" id="GO:0003700">
    <property type="term" value="F:DNA-binding transcription factor activity"/>
    <property type="evidence" value="ECO:0007669"/>
    <property type="project" value="UniProtKB-UniRule"/>
</dbReference>
<evidence type="ECO:0000256" key="1">
    <source>
        <dbReference type="ARBA" id="ARBA00004123"/>
    </source>
</evidence>
<evidence type="ECO:0000313" key="13">
    <source>
        <dbReference type="Proteomes" id="UP000030854"/>
    </source>
</evidence>
<comment type="subcellular location">
    <subcellularLocation>
        <location evidence="1 8">Nucleus</location>
    </subcellularLocation>
</comment>
<dbReference type="PROSITE" id="PS00434">
    <property type="entry name" value="HSF_DOMAIN"/>
    <property type="match status" value="1"/>
</dbReference>
<dbReference type="GO" id="GO:0000156">
    <property type="term" value="F:phosphorelay response regulator activity"/>
    <property type="evidence" value="ECO:0007669"/>
    <property type="project" value="InterPro"/>
</dbReference>
<dbReference type="OMA" id="TNVDPGW"/>
<dbReference type="AlphaFoldDB" id="A0A0B1P373"/>
<evidence type="ECO:0000256" key="5">
    <source>
        <dbReference type="ARBA" id="ARBA00023125"/>
    </source>
</evidence>
<keyword evidence="13" id="KW-1185">Reference proteome</keyword>
<dbReference type="GO" id="GO:0006357">
    <property type="term" value="P:regulation of transcription by RNA polymerase II"/>
    <property type="evidence" value="ECO:0007669"/>
    <property type="project" value="UniProtKB-UniRule"/>
</dbReference>
<feature type="domain" description="Response regulatory" evidence="11">
    <location>
        <begin position="331"/>
        <end position="447"/>
    </location>
</feature>
<dbReference type="InterPro" id="IPR036388">
    <property type="entry name" value="WH-like_DNA-bd_sf"/>
</dbReference>
<keyword evidence="5 8" id="KW-0238">DNA-binding</keyword>
<sequence>MLEDSTYKEIVRWTDGGESFVVLENEKFTKTVLPKHFKHSNFASFVRQLNKYDFHKVRLNSDENAPSPYGPNAWEFKHPEFQEHKKDLLDNIKRKTPAPRKPAPATEDHASSQQVDLLNSQLVASQQHIKKLSESYNELAQSQMKLMQHVVQLQRLAWSHEQVMRRVIYCVDSLKDNHRLDYSTGLRNGDTTNGSIINDNVSSSLQEANELLRDFSAKNLPDKELESKKNNLHQRNDCSMLPSDPPVALQPTSHNAGFYNTNELENLVYPVGDTNGINPIHSEHIHNIPYPPPTDILAQSSLPEMASDNSVISNSKNTRSGKSIWGKRKPMILLVEDDKVCARIGTKFLRAFDCGVETASDGLQAVSRINNGPITFDLILMDIIMPHLDGVSATVCIKDLHPHIPIIAMTSNIRADDIHMYFSHGMDDVLPKPFTKEGMLRALEKHLPKQKKAVFQHSNQISHPAEFKNPETSQISLSIDLGQISTSQLKTETLPDEATSSGSPWDPSNQLTLQSPAGNTSGSYLRQTMGGTFDMESSLSTGLITYSPREPSSVILGQHEHKRIAHLEIPSFTDDGPPEKRQRTFPSQAKIYEL</sequence>
<evidence type="ECO:0000256" key="2">
    <source>
        <dbReference type="ARBA" id="ARBA00022553"/>
    </source>
</evidence>
<organism evidence="12 13">
    <name type="scientific">Uncinula necator</name>
    <name type="common">Grape powdery mildew</name>
    <dbReference type="NCBI Taxonomy" id="52586"/>
    <lineage>
        <taxon>Eukaryota</taxon>
        <taxon>Fungi</taxon>
        <taxon>Dikarya</taxon>
        <taxon>Ascomycota</taxon>
        <taxon>Pezizomycotina</taxon>
        <taxon>Leotiomycetes</taxon>
        <taxon>Erysiphales</taxon>
        <taxon>Erysiphaceae</taxon>
        <taxon>Erysiphe</taxon>
    </lineage>
</organism>
<dbReference type="PRINTS" id="PR00056">
    <property type="entry name" value="HSFDOMAIN"/>
</dbReference>
<dbReference type="PANTHER" id="PTHR45339:SF1">
    <property type="entry name" value="HYBRID SIGNAL TRANSDUCTION HISTIDINE KINASE J"/>
    <property type="match status" value="1"/>
</dbReference>
<dbReference type="Gene3D" id="1.10.10.10">
    <property type="entry name" value="Winged helix-like DNA-binding domain superfamily/Winged helix DNA-binding domain"/>
    <property type="match status" value="1"/>
</dbReference>
<dbReference type="SMART" id="SM00448">
    <property type="entry name" value="REC"/>
    <property type="match status" value="1"/>
</dbReference>
<dbReference type="STRING" id="52586.A0A0B1P373"/>
<dbReference type="FunFam" id="1.10.10.10:FF:000027">
    <property type="entry name" value="Heat shock transcription factor 1"/>
    <property type="match status" value="1"/>
</dbReference>
<evidence type="ECO:0000259" key="11">
    <source>
        <dbReference type="PROSITE" id="PS50110"/>
    </source>
</evidence>
<evidence type="ECO:0000256" key="6">
    <source>
        <dbReference type="ARBA" id="ARBA00023163"/>
    </source>
</evidence>
<dbReference type="GO" id="GO:0005634">
    <property type="term" value="C:nucleus"/>
    <property type="evidence" value="ECO:0007669"/>
    <property type="project" value="UniProtKB-SubCell"/>
</dbReference>
<feature type="modified residue" description="4-aspartylphosphate" evidence="9">
    <location>
        <position position="382"/>
    </location>
</feature>
<dbReference type="Pfam" id="PF00072">
    <property type="entry name" value="Response_reg"/>
    <property type="match status" value="1"/>
</dbReference>
<evidence type="ECO:0000256" key="8">
    <source>
        <dbReference type="PIRNR" id="PIRNR002595"/>
    </source>
</evidence>
<keyword evidence="4 8" id="KW-0805">Transcription regulation</keyword>
<keyword evidence="7 8" id="KW-0539">Nucleus</keyword>
<dbReference type="InterPro" id="IPR001789">
    <property type="entry name" value="Sig_transdc_resp-reg_receiver"/>
</dbReference>
<accession>A0A0B1P373</accession>
<feature type="region of interest" description="Disordered" evidence="10">
    <location>
        <begin position="222"/>
        <end position="241"/>
    </location>
</feature>
<comment type="caution">
    <text evidence="12">The sequence shown here is derived from an EMBL/GenBank/DDBJ whole genome shotgun (WGS) entry which is preliminary data.</text>
</comment>
<feature type="region of interest" description="Disordered" evidence="10">
    <location>
        <begin position="94"/>
        <end position="113"/>
    </location>
</feature>
<dbReference type="EMBL" id="JNVN01002953">
    <property type="protein sequence ID" value="KHJ31361.1"/>
    <property type="molecule type" value="Genomic_DNA"/>
</dbReference>
<dbReference type="SUPFAM" id="SSF52172">
    <property type="entry name" value="CheY-like"/>
    <property type="match status" value="1"/>
</dbReference>
<evidence type="ECO:0000313" key="12">
    <source>
        <dbReference type="EMBL" id="KHJ31361.1"/>
    </source>
</evidence>
<dbReference type="PANTHER" id="PTHR45339">
    <property type="entry name" value="HYBRID SIGNAL TRANSDUCTION HISTIDINE KINASE J"/>
    <property type="match status" value="1"/>
</dbReference>
<dbReference type="PIRSF" id="PIRSF002595">
    <property type="entry name" value="RR_SKN7"/>
    <property type="match status" value="1"/>
</dbReference>
<dbReference type="SUPFAM" id="SSF46785">
    <property type="entry name" value="Winged helix' DNA-binding domain"/>
    <property type="match status" value="1"/>
</dbReference>
<dbReference type="Gene3D" id="3.40.50.2300">
    <property type="match status" value="1"/>
</dbReference>
<evidence type="ECO:0000256" key="10">
    <source>
        <dbReference type="SAM" id="MobiDB-lite"/>
    </source>
</evidence>
<feature type="compositionally biased region" description="Polar residues" evidence="10">
    <location>
        <begin position="498"/>
        <end position="521"/>
    </location>
</feature>
<reference evidence="12 13" key="1">
    <citation type="journal article" date="2014" name="BMC Genomics">
        <title>Adaptive genomic structural variation in the grape powdery mildew pathogen, Erysiphe necator.</title>
        <authorList>
            <person name="Jones L."/>
            <person name="Riaz S."/>
            <person name="Morales-Cruz A."/>
            <person name="Amrine K.C."/>
            <person name="McGuire B."/>
            <person name="Gubler W.D."/>
            <person name="Walker M.A."/>
            <person name="Cantu D."/>
        </authorList>
    </citation>
    <scope>NUCLEOTIDE SEQUENCE [LARGE SCALE GENOMIC DNA]</scope>
    <source>
        <strain evidence="13">c</strain>
    </source>
</reference>
<keyword evidence="3" id="KW-0902">Two-component regulatory system</keyword>
<proteinExistence type="predicted"/>
<dbReference type="HOGENOM" id="CLU_008776_2_0_1"/>
<gene>
    <name evidence="12" type="ORF">EV44_g6439</name>
</gene>
<dbReference type="CDD" id="cd17546">
    <property type="entry name" value="REC_hyHK_CKI1_RcsC-like"/>
    <property type="match status" value="1"/>
</dbReference>
<dbReference type="InterPro" id="IPR036390">
    <property type="entry name" value="WH_DNA-bd_sf"/>
</dbReference>
<feature type="region of interest" description="Disordered" evidence="10">
    <location>
        <begin position="492"/>
        <end position="521"/>
    </location>
</feature>
<evidence type="ECO:0000256" key="3">
    <source>
        <dbReference type="ARBA" id="ARBA00023012"/>
    </source>
</evidence>